<evidence type="ECO:0000313" key="5">
    <source>
        <dbReference type="EMBL" id="SCB95895.1"/>
    </source>
</evidence>
<reference evidence="6" key="1">
    <citation type="submission" date="2016-08" db="EMBL/GenBank/DDBJ databases">
        <authorList>
            <person name="Varghese N."/>
            <person name="Submissions Spin"/>
        </authorList>
    </citation>
    <scope>NUCLEOTIDE SEQUENCE [LARGE SCALE GENOMIC DNA]</scope>
    <source>
        <strain evidence="6">REICA_082</strain>
    </source>
</reference>
<gene>
    <name evidence="5" type="ORF">GA0061071_103185</name>
</gene>
<evidence type="ECO:0000259" key="4">
    <source>
        <dbReference type="PROSITE" id="PS01124"/>
    </source>
</evidence>
<evidence type="ECO:0000256" key="2">
    <source>
        <dbReference type="ARBA" id="ARBA00023125"/>
    </source>
</evidence>
<dbReference type="SUPFAM" id="SSF46689">
    <property type="entry name" value="Homeodomain-like"/>
    <property type="match status" value="2"/>
</dbReference>
<dbReference type="InterPro" id="IPR009057">
    <property type="entry name" value="Homeodomain-like_sf"/>
</dbReference>
<dbReference type="OrthoDB" id="282744at2"/>
<dbReference type="SMART" id="SM00342">
    <property type="entry name" value="HTH_ARAC"/>
    <property type="match status" value="1"/>
</dbReference>
<dbReference type="Gene3D" id="1.10.10.60">
    <property type="entry name" value="Homeodomain-like"/>
    <property type="match status" value="2"/>
</dbReference>
<organism evidence="5 6">
    <name type="scientific">Kosakonia oryzendophytica</name>
    <dbReference type="NCBI Taxonomy" id="1005665"/>
    <lineage>
        <taxon>Bacteria</taxon>
        <taxon>Pseudomonadati</taxon>
        <taxon>Pseudomonadota</taxon>
        <taxon>Gammaproteobacteria</taxon>
        <taxon>Enterobacterales</taxon>
        <taxon>Enterobacteriaceae</taxon>
        <taxon>Kosakonia</taxon>
    </lineage>
</organism>
<dbReference type="Pfam" id="PF12833">
    <property type="entry name" value="HTH_18"/>
    <property type="match status" value="1"/>
</dbReference>
<keyword evidence="6" id="KW-1185">Reference proteome</keyword>
<dbReference type="GO" id="GO:0003700">
    <property type="term" value="F:DNA-binding transcription factor activity"/>
    <property type="evidence" value="ECO:0007669"/>
    <property type="project" value="InterPro"/>
</dbReference>
<keyword evidence="1" id="KW-0805">Transcription regulation</keyword>
<dbReference type="InterPro" id="IPR018060">
    <property type="entry name" value="HTH_AraC"/>
</dbReference>
<dbReference type="InterPro" id="IPR050959">
    <property type="entry name" value="MarA-like"/>
</dbReference>
<evidence type="ECO:0000313" key="6">
    <source>
        <dbReference type="Proteomes" id="UP000198975"/>
    </source>
</evidence>
<keyword evidence="2" id="KW-0238">DNA-binding</keyword>
<evidence type="ECO:0000256" key="1">
    <source>
        <dbReference type="ARBA" id="ARBA00023015"/>
    </source>
</evidence>
<dbReference type="PANTHER" id="PTHR47504:SF2">
    <property type="entry name" value="REGULATORY PROTEIN SOXS"/>
    <property type="match status" value="1"/>
</dbReference>
<dbReference type="InterPro" id="IPR020449">
    <property type="entry name" value="Tscrpt_reg_AraC-type_HTH"/>
</dbReference>
<dbReference type="PANTHER" id="PTHR47504">
    <property type="entry name" value="RIGHT ORIGIN-BINDING PROTEIN"/>
    <property type="match status" value="1"/>
</dbReference>
<keyword evidence="3" id="KW-0804">Transcription</keyword>
<dbReference type="PRINTS" id="PR00032">
    <property type="entry name" value="HTHARAC"/>
</dbReference>
<dbReference type="Proteomes" id="UP000198975">
    <property type="component" value="Unassembled WGS sequence"/>
</dbReference>
<proteinExistence type="predicted"/>
<dbReference type="EMBL" id="FMAY01000003">
    <property type="protein sequence ID" value="SCB95895.1"/>
    <property type="molecule type" value="Genomic_DNA"/>
</dbReference>
<evidence type="ECO:0000256" key="3">
    <source>
        <dbReference type="ARBA" id="ARBA00023163"/>
    </source>
</evidence>
<dbReference type="AlphaFoldDB" id="A0A1C4AMR9"/>
<feature type="domain" description="HTH araC/xylS-type" evidence="4">
    <location>
        <begin position="9"/>
        <end position="107"/>
    </location>
</feature>
<dbReference type="PROSITE" id="PS01124">
    <property type="entry name" value="HTH_ARAC_FAMILY_2"/>
    <property type="match status" value="1"/>
</dbReference>
<protein>
    <submittedName>
        <fullName evidence="5">AraC family of transcriptional regulator, multidrug resistance transcriptional activator</fullName>
    </submittedName>
</protein>
<name>A0A1C4AMR9_9ENTR</name>
<dbReference type="RefSeq" id="WP_061497148.1">
    <property type="nucleotide sequence ID" value="NZ_CP115659.1"/>
</dbReference>
<dbReference type="GO" id="GO:0043565">
    <property type="term" value="F:sequence-specific DNA binding"/>
    <property type="evidence" value="ECO:0007669"/>
    <property type="project" value="InterPro"/>
</dbReference>
<accession>A0A1C4AMR9</accession>
<sequence length="112" mass="13144">MNLANQVIESLLAWIDDNLGLPLRIEDIAVRSGYSKWHIQRIFFLNTGTSMGRYIRNRKLEKAAQDLCISNDKIGVISERYGYDSQQTFTRVFTKKYHLSPGNYRKWKQDID</sequence>